<dbReference type="Gene3D" id="2.60.40.10">
    <property type="entry name" value="Immunoglobulins"/>
    <property type="match status" value="2"/>
</dbReference>
<dbReference type="InterPro" id="IPR007110">
    <property type="entry name" value="Ig-like_dom"/>
</dbReference>
<dbReference type="Pfam" id="PF13927">
    <property type="entry name" value="Ig_3"/>
    <property type="match status" value="1"/>
</dbReference>
<dbReference type="SMART" id="SM00408">
    <property type="entry name" value="IGc2"/>
    <property type="match status" value="2"/>
</dbReference>
<dbReference type="KEGG" id="dpte:113793545"/>
<dbReference type="PANTHER" id="PTHR47633">
    <property type="entry name" value="IMMUNOGLOBULIN"/>
    <property type="match status" value="1"/>
</dbReference>
<evidence type="ECO:0000259" key="2">
    <source>
        <dbReference type="PROSITE" id="PS50835"/>
    </source>
</evidence>
<dbReference type="GO" id="GO:0004672">
    <property type="term" value="F:protein kinase activity"/>
    <property type="evidence" value="ECO:0007669"/>
    <property type="project" value="TreeGrafter"/>
</dbReference>
<accession>A0A6P6Y2A5</accession>
<feature type="domain" description="Ig-like" evidence="2">
    <location>
        <begin position="155"/>
        <end position="247"/>
    </location>
</feature>
<dbReference type="InterPro" id="IPR003599">
    <property type="entry name" value="Ig_sub"/>
</dbReference>
<dbReference type="AlphaFoldDB" id="A0A6P6Y2A5"/>
<dbReference type="InterPro" id="IPR013098">
    <property type="entry name" value="Ig_I-set"/>
</dbReference>
<dbReference type="InterPro" id="IPR036179">
    <property type="entry name" value="Ig-like_dom_sf"/>
</dbReference>
<dbReference type="InterPro" id="IPR013783">
    <property type="entry name" value="Ig-like_fold"/>
</dbReference>
<dbReference type="RefSeq" id="XP_027199395.1">
    <property type="nucleotide sequence ID" value="XM_027343594.1"/>
</dbReference>
<reference evidence="4" key="1">
    <citation type="submission" date="2025-08" db="UniProtKB">
        <authorList>
            <consortium name="RefSeq"/>
        </authorList>
    </citation>
    <scope>IDENTIFICATION</scope>
    <source>
        <strain evidence="4">Airmid</strain>
    </source>
</reference>
<dbReference type="SUPFAM" id="SSF48726">
    <property type="entry name" value="Immunoglobulin"/>
    <property type="match status" value="2"/>
</dbReference>
<keyword evidence="3" id="KW-1185">Reference proteome</keyword>
<dbReference type="PANTHER" id="PTHR47633:SF8">
    <property type="entry name" value="SPEG NEIGHBOR PROTEIN"/>
    <property type="match status" value="1"/>
</dbReference>
<dbReference type="InterPro" id="IPR003598">
    <property type="entry name" value="Ig_sub2"/>
</dbReference>
<evidence type="ECO:0000313" key="3">
    <source>
        <dbReference type="Proteomes" id="UP000515146"/>
    </source>
</evidence>
<dbReference type="OrthoDB" id="2152335at2759"/>
<dbReference type="CDD" id="cd00096">
    <property type="entry name" value="Ig"/>
    <property type="match status" value="1"/>
</dbReference>
<dbReference type="Proteomes" id="UP000515146">
    <property type="component" value="Unplaced"/>
</dbReference>
<dbReference type="InParanoid" id="A0A6P6Y2A5"/>
<feature type="chain" id="PRO_5027744397" evidence="1">
    <location>
        <begin position="17"/>
        <end position="254"/>
    </location>
</feature>
<feature type="domain" description="Ig-like" evidence="2">
    <location>
        <begin position="21"/>
        <end position="113"/>
    </location>
</feature>
<feature type="signal peptide" evidence="1">
    <location>
        <begin position="1"/>
        <end position="16"/>
    </location>
</feature>
<evidence type="ECO:0000313" key="4">
    <source>
        <dbReference type="RefSeq" id="XP_027199395.1"/>
    </source>
</evidence>
<dbReference type="Pfam" id="PF07679">
    <property type="entry name" value="I-set"/>
    <property type="match status" value="1"/>
</dbReference>
<organism evidence="3 4">
    <name type="scientific">Dermatophagoides pteronyssinus</name>
    <name type="common">European house dust mite</name>
    <dbReference type="NCBI Taxonomy" id="6956"/>
    <lineage>
        <taxon>Eukaryota</taxon>
        <taxon>Metazoa</taxon>
        <taxon>Ecdysozoa</taxon>
        <taxon>Arthropoda</taxon>
        <taxon>Chelicerata</taxon>
        <taxon>Arachnida</taxon>
        <taxon>Acari</taxon>
        <taxon>Acariformes</taxon>
        <taxon>Sarcoptiformes</taxon>
        <taxon>Astigmata</taxon>
        <taxon>Psoroptidia</taxon>
        <taxon>Analgoidea</taxon>
        <taxon>Pyroglyphidae</taxon>
        <taxon>Dermatophagoidinae</taxon>
        <taxon>Dermatophagoides</taxon>
    </lineage>
</organism>
<dbReference type="OMA" id="ICIAPEI"/>
<name>A0A6P6Y2A5_DERPT</name>
<dbReference type="SMART" id="SM00409">
    <property type="entry name" value="IG"/>
    <property type="match status" value="2"/>
</dbReference>
<sequence length="254" mass="29628">MFWILYLFIFIEFVSSTKLAPTLGEQILRRSQNAGTKVGITCFIQDGQKPIVFEWFKNDELILANHHHHKYQIDSDYDTSHLTIANLDQTDAANYSCKVRNDHGFDSQTTNLIVKGLSFFPRLKRIQFLLIKMSYLKYFLLLCCLKFQLIWANSPKLNQFLSNHSQKNGTKFALFCLVQDGQKPFIFEWRFNDQLLKFSPDYRIDTFNDDQSQLTIAKLNPKHSGTYSCIARNDFGFDKQSTHLIVTGLRIFIV</sequence>
<evidence type="ECO:0000256" key="1">
    <source>
        <dbReference type="SAM" id="SignalP"/>
    </source>
</evidence>
<protein>
    <submittedName>
        <fullName evidence="4">ADAMTS-like protein 1</fullName>
    </submittedName>
</protein>
<proteinExistence type="predicted"/>
<keyword evidence="1" id="KW-0732">Signal</keyword>
<gene>
    <name evidence="4" type="primary">LOC113793545</name>
</gene>
<dbReference type="PROSITE" id="PS50835">
    <property type="entry name" value="IG_LIKE"/>
    <property type="match status" value="2"/>
</dbReference>